<reference evidence="1 2" key="1">
    <citation type="submission" date="2023-06" db="EMBL/GenBank/DDBJ databases">
        <title>Nosocomial Elizabethkingia miricola genome.</title>
        <authorList>
            <person name="Morgado S."/>
            <person name="Fonseca E."/>
            <person name="Freitas F."/>
            <person name="Vicente A.C."/>
        </authorList>
    </citation>
    <scope>NUCLEOTIDE SEQUENCE [LARGE SCALE GENOMIC DNA]</scope>
    <source>
        <strain evidence="1 2">EM15</strain>
    </source>
</reference>
<comment type="caution">
    <text evidence="1">The sequence shown here is derived from an EMBL/GenBank/DDBJ whole genome shotgun (WGS) entry which is preliminary data.</text>
</comment>
<proteinExistence type="predicted"/>
<name>A0ABD5B0Z4_ELIMR</name>
<accession>A0ABD5B0Z4</accession>
<organism evidence="1 2">
    <name type="scientific">Elizabethkingia miricola</name>
    <name type="common">Chryseobacterium miricola</name>
    <dbReference type="NCBI Taxonomy" id="172045"/>
    <lineage>
        <taxon>Bacteria</taxon>
        <taxon>Pseudomonadati</taxon>
        <taxon>Bacteroidota</taxon>
        <taxon>Flavobacteriia</taxon>
        <taxon>Flavobacteriales</taxon>
        <taxon>Weeksellaceae</taxon>
        <taxon>Elizabethkingia</taxon>
    </lineage>
</organism>
<evidence type="ECO:0000313" key="2">
    <source>
        <dbReference type="Proteomes" id="UP001239265"/>
    </source>
</evidence>
<protein>
    <submittedName>
        <fullName evidence="1">Uncharacterized protein</fullName>
    </submittedName>
</protein>
<sequence>MLTKEELTEAYKKFNDHKIESLALKESKSLREDAIPILENEIRERKLDSKLLDWIKHERNFFIGAELQDIKKIIQNSECSECRKESNNLQGFKIHYFSVLSFKFDSEIIVCENCGRKLRHKSYIKTATLGFLSTRGIINVPSYFIMELIASFSRQKTSERIINEFIFQNTGSIRKHGNDEIQKLITKHNIQQVEQNKYS</sequence>
<dbReference type="Proteomes" id="UP001239265">
    <property type="component" value="Unassembled WGS sequence"/>
</dbReference>
<gene>
    <name evidence="1" type="ORF">QT385_01465</name>
</gene>
<dbReference type="AlphaFoldDB" id="A0ABD5B0Z4"/>
<evidence type="ECO:0000313" key="1">
    <source>
        <dbReference type="EMBL" id="MDQ8747291.1"/>
    </source>
</evidence>
<dbReference type="RefSeq" id="WP_078795931.1">
    <property type="nucleotide sequence ID" value="NZ_JAUCQJ010000001.1"/>
</dbReference>
<dbReference type="EMBL" id="JAUCQJ010000001">
    <property type="protein sequence ID" value="MDQ8747291.1"/>
    <property type="molecule type" value="Genomic_DNA"/>
</dbReference>